<dbReference type="OrthoDB" id="381190at2759"/>
<feature type="domain" description="FAT" evidence="1">
    <location>
        <begin position="1"/>
        <end position="60"/>
    </location>
</feature>
<proteinExistence type="predicted"/>
<sequence length="169" mass="19041">MEDLSGYLPEYMFLSALPQIISRICHKNPDAFAVLRRIIVNVVLACPDQAIWQMMSVSRSVVLERKRICNMILDNVHHQPAIGQAITEQIKEALDLCDKLIALCITPVPDKVDKLSMEKHFPEVYVPTTAPTPQRDDTGSTNTLAYNSRIERNHGVASALQFELSQDRP</sequence>
<accession>A0A9P6MLG6</accession>
<dbReference type="InterPro" id="IPR057564">
    <property type="entry name" value="HEAT_ATR"/>
</dbReference>
<organism evidence="2 3">
    <name type="scientific">Modicella reniformis</name>
    <dbReference type="NCBI Taxonomy" id="1440133"/>
    <lineage>
        <taxon>Eukaryota</taxon>
        <taxon>Fungi</taxon>
        <taxon>Fungi incertae sedis</taxon>
        <taxon>Mucoromycota</taxon>
        <taxon>Mortierellomycotina</taxon>
        <taxon>Mortierellomycetes</taxon>
        <taxon>Mortierellales</taxon>
        <taxon>Mortierellaceae</taxon>
        <taxon>Modicella</taxon>
    </lineage>
</organism>
<dbReference type="InterPro" id="IPR014009">
    <property type="entry name" value="PIK_FAT"/>
</dbReference>
<comment type="caution">
    <text evidence="2">The sequence shown here is derived from an EMBL/GenBank/DDBJ whole genome shotgun (WGS) entry which is preliminary data.</text>
</comment>
<reference evidence="2" key="1">
    <citation type="journal article" date="2020" name="Fungal Divers.">
        <title>Resolving the Mortierellaceae phylogeny through synthesis of multi-gene phylogenetics and phylogenomics.</title>
        <authorList>
            <person name="Vandepol N."/>
            <person name="Liber J."/>
            <person name="Desiro A."/>
            <person name="Na H."/>
            <person name="Kennedy M."/>
            <person name="Barry K."/>
            <person name="Grigoriev I.V."/>
            <person name="Miller A.N."/>
            <person name="O'Donnell K."/>
            <person name="Stajich J.E."/>
            <person name="Bonito G."/>
        </authorList>
    </citation>
    <scope>NUCLEOTIDE SEQUENCE</scope>
    <source>
        <strain evidence="2">MES-2147</strain>
    </source>
</reference>
<evidence type="ECO:0000259" key="1">
    <source>
        <dbReference type="PROSITE" id="PS51189"/>
    </source>
</evidence>
<dbReference type="AlphaFoldDB" id="A0A9P6MLG6"/>
<gene>
    <name evidence="2" type="ORF">BGZ65_009387</name>
</gene>
<name>A0A9P6MLG6_9FUNG</name>
<dbReference type="PROSITE" id="PS51189">
    <property type="entry name" value="FAT"/>
    <property type="match status" value="1"/>
</dbReference>
<dbReference type="Pfam" id="PF23593">
    <property type="entry name" value="HEAT_ATR"/>
    <property type="match status" value="1"/>
</dbReference>
<dbReference type="EMBL" id="JAAAHW010000015">
    <property type="protein sequence ID" value="KAG0007082.1"/>
    <property type="molecule type" value="Genomic_DNA"/>
</dbReference>
<evidence type="ECO:0000313" key="2">
    <source>
        <dbReference type="EMBL" id="KAG0007082.1"/>
    </source>
</evidence>
<protein>
    <recommendedName>
        <fullName evidence="1">FAT domain-containing protein</fullName>
    </recommendedName>
</protein>
<keyword evidence="3" id="KW-1185">Reference proteome</keyword>
<dbReference type="Proteomes" id="UP000749646">
    <property type="component" value="Unassembled WGS sequence"/>
</dbReference>
<evidence type="ECO:0000313" key="3">
    <source>
        <dbReference type="Proteomes" id="UP000749646"/>
    </source>
</evidence>